<evidence type="ECO:0000313" key="10">
    <source>
        <dbReference type="EMBL" id="NOU83593.1"/>
    </source>
</evidence>
<evidence type="ECO:0000256" key="5">
    <source>
        <dbReference type="ARBA" id="ARBA00023015"/>
    </source>
</evidence>
<dbReference type="Proteomes" id="UP000596857">
    <property type="component" value="Unassembled WGS sequence"/>
</dbReference>
<dbReference type="Gene3D" id="1.10.10.10">
    <property type="entry name" value="Winged helix-like DNA-binding domain superfamily/Winged helix DNA-binding domain"/>
    <property type="match status" value="1"/>
</dbReference>
<gene>
    <name evidence="10" type="ORF">GC101_32560</name>
</gene>
<dbReference type="InterPro" id="IPR036388">
    <property type="entry name" value="WH-like_DNA-bd_sf"/>
</dbReference>
<comment type="cofactor">
    <cofactor evidence="1">
        <name>pyridoxal 5'-phosphate</name>
        <dbReference type="ChEBI" id="CHEBI:597326"/>
    </cofactor>
</comment>
<keyword evidence="5" id="KW-0805">Transcription regulation</keyword>
<keyword evidence="6" id="KW-0238">DNA-binding</keyword>
<keyword evidence="7" id="KW-0804">Transcription</keyword>
<dbReference type="Pfam" id="PF00392">
    <property type="entry name" value="GntR"/>
    <property type="match status" value="1"/>
</dbReference>
<dbReference type="Gene3D" id="3.90.1150.10">
    <property type="entry name" value="Aspartate Aminotransferase, domain 1"/>
    <property type="match status" value="1"/>
</dbReference>
<proteinExistence type="inferred from homology"/>
<dbReference type="SUPFAM" id="SSF53383">
    <property type="entry name" value="PLP-dependent transferases"/>
    <property type="match status" value="1"/>
</dbReference>
<evidence type="ECO:0000256" key="8">
    <source>
        <dbReference type="SAM" id="MobiDB-lite"/>
    </source>
</evidence>
<feature type="region of interest" description="Disordered" evidence="8">
    <location>
        <begin position="1"/>
        <end position="68"/>
    </location>
</feature>
<reference evidence="10 11" key="1">
    <citation type="submission" date="2019-10" db="EMBL/GenBank/DDBJ databases">
        <title>Description of Paenibacillus terricola sp. nov.</title>
        <authorList>
            <person name="Carlier A."/>
            <person name="Qi S."/>
        </authorList>
    </citation>
    <scope>NUCLEOTIDE SEQUENCE [LARGE SCALE GENOMIC DNA]</scope>
    <source>
        <strain evidence="10 11">LMG 31459</strain>
    </source>
</reference>
<feature type="domain" description="HTH gntR-type" evidence="9">
    <location>
        <begin position="69"/>
        <end position="137"/>
    </location>
</feature>
<evidence type="ECO:0000256" key="7">
    <source>
        <dbReference type="ARBA" id="ARBA00023163"/>
    </source>
</evidence>
<keyword evidence="11" id="KW-1185">Reference proteome</keyword>
<dbReference type="InterPro" id="IPR015421">
    <property type="entry name" value="PyrdxlP-dep_Trfase_major"/>
</dbReference>
<name>A0ABX1YR77_9BACL</name>
<dbReference type="InterPro" id="IPR015422">
    <property type="entry name" value="PyrdxlP-dep_Trfase_small"/>
</dbReference>
<dbReference type="InterPro" id="IPR000524">
    <property type="entry name" value="Tscrpt_reg_HTH_GntR"/>
</dbReference>
<keyword evidence="3 10" id="KW-0808">Transferase</keyword>
<evidence type="ECO:0000256" key="1">
    <source>
        <dbReference type="ARBA" id="ARBA00001933"/>
    </source>
</evidence>
<evidence type="ECO:0000256" key="6">
    <source>
        <dbReference type="ARBA" id="ARBA00023125"/>
    </source>
</evidence>
<dbReference type="SMART" id="SM00345">
    <property type="entry name" value="HTH_GNTR"/>
    <property type="match status" value="1"/>
</dbReference>
<organism evidence="10 11">
    <name type="scientific">Paenibacillus phytohabitans</name>
    <dbReference type="NCBI Taxonomy" id="2654978"/>
    <lineage>
        <taxon>Bacteria</taxon>
        <taxon>Bacillati</taxon>
        <taxon>Bacillota</taxon>
        <taxon>Bacilli</taxon>
        <taxon>Bacillales</taxon>
        <taxon>Paenibacillaceae</taxon>
        <taxon>Paenibacillus</taxon>
    </lineage>
</organism>
<evidence type="ECO:0000259" key="9">
    <source>
        <dbReference type="PROSITE" id="PS50949"/>
    </source>
</evidence>
<accession>A0ABX1YR77</accession>
<dbReference type="InterPro" id="IPR015424">
    <property type="entry name" value="PyrdxlP-dep_Trfase"/>
</dbReference>
<dbReference type="SUPFAM" id="SSF46785">
    <property type="entry name" value="Winged helix' DNA-binding domain"/>
    <property type="match status" value="1"/>
</dbReference>
<dbReference type="PROSITE" id="PS50949">
    <property type="entry name" value="HTH_GNTR"/>
    <property type="match status" value="1"/>
</dbReference>
<evidence type="ECO:0000313" key="11">
    <source>
        <dbReference type="Proteomes" id="UP000596857"/>
    </source>
</evidence>
<dbReference type="InterPro" id="IPR004839">
    <property type="entry name" value="Aminotransferase_I/II_large"/>
</dbReference>
<sequence length="551" mass="59535">MNHGTLKERNHKRGARPLTHQHPPDHPDLSTAGSSGHPEAPAPAALEKEPDGSLPVLQGTWKPDPASPLPLHSQISSYFFAKISSGAWPPGMRLAPQRELCRMLGVNRSTVVTALGQLTALGLIEGRRGGGTVVVADARPGIRPAGDSNAVTAPAEPERRGNWNDYVEEGIHYPNLPTVQDINRLEYEPGLIRLGTGEPAPELLPGAAMNQVLAGLAQRILPPLSYEEPLGNPALRAAVSRMLARSGIAADPASILITSGALQGLQLIALGLLPRGSSILLEKPSYLYSIHAFQSAGVKFSGLPMDGRGLIPEHLTAEAVRSKAAMLYSIPSFHNPTGILMDAGRRRELMQVTSSLGLPILEDGAYQELWMDAPPPLPLKALDREGRVLHLGTLSKAASPGLRIGWIVGPEPVVRRLADIKMQSDYGASSLSQLAAASWLEDGYHEEHLQVLRGRLRERRDLVLELLQLHCAGLATWNVPAGGFYIWLSLLHPVPPRKLFTAALRAGLLLNTGDLYDRSDRRHLRLSYAYASPAELKRGITLLADLIREAP</sequence>
<dbReference type="Gene3D" id="3.40.640.10">
    <property type="entry name" value="Type I PLP-dependent aspartate aminotransferase-like (Major domain)"/>
    <property type="match status" value="1"/>
</dbReference>
<dbReference type="InterPro" id="IPR036390">
    <property type="entry name" value="WH_DNA-bd_sf"/>
</dbReference>
<dbReference type="CDD" id="cd00609">
    <property type="entry name" value="AAT_like"/>
    <property type="match status" value="1"/>
</dbReference>
<dbReference type="InterPro" id="IPR051446">
    <property type="entry name" value="HTH_trans_reg/aminotransferase"/>
</dbReference>
<keyword evidence="4" id="KW-0663">Pyridoxal phosphate</keyword>
<protein>
    <submittedName>
        <fullName evidence="10">Aminotransferase class I/II-fold pyridoxal phosphate-dependent enzyme</fullName>
    </submittedName>
</protein>
<dbReference type="CDD" id="cd07377">
    <property type="entry name" value="WHTH_GntR"/>
    <property type="match status" value="1"/>
</dbReference>
<evidence type="ECO:0000256" key="3">
    <source>
        <dbReference type="ARBA" id="ARBA00022576"/>
    </source>
</evidence>
<comment type="caution">
    <text evidence="10">The sequence shown here is derived from an EMBL/GenBank/DDBJ whole genome shotgun (WGS) entry which is preliminary data.</text>
</comment>
<keyword evidence="3 10" id="KW-0032">Aminotransferase</keyword>
<dbReference type="GO" id="GO:0008483">
    <property type="term" value="F:transaminase activity"/>
    <property type="evidence" value="ECO:0007669"/>
    <property type="project" value="UniProtKB-KW"/>
</dbReference>
<dbReference type="PANTHER" id="PTHR46577:SF2">
    <property type="entry name" value="TRANSCRIPTIONAL REGULATORY PROTEIN"/>
    <property type="match status" value="1"/>
</dbReference>
<dbReference type="PANTHER" id="PTHR46577">
    <property type="entry name" value="HTH-TYPE TRANSCRIPTIONAL REGULATORY PROTEIN GABR"/>
    <property type="match status" value="1"/>
</dbReference>
<evidence type="ECO:0000256" key="4">
    <source>
        <dbReference type="ARBA" id="ARBA00022898"/>
    </source>
</evidence>
<dbReference type="EMBL" id="WHOB01000094">
    <property type="protein sequence ID" value="NOU83593.1"/>
    <property type="molecule type" value="Genomic_DNA"/>
</dbReference>
<dbReference type="Pfam" id="PF00155">
    <property type="entry name" value="Aminotran_1_2"/>
    <property type="match status" value="1"/>
</dbReference>
<comment type="similarity">
    <text evidence="2">In the C-terminal section; belongs to the class-I pyridoxal-phosphate-dependent aminotransferase family.</text>
</comment>
<evidence type="ECO:0000256" key="2">
    <source>
        <dbReference type="ARBA" id="ARBA00005384"/>
    </source>
</evidence>